<reference evidence="1 2" key="1">
    <citation type="journal article" date="2019" name="Commun. Biol.">
        <title>The bagworm genome reveals a unique fibroin gene that provides high tensile strength.</title>
        <authorList>
            <person name="Kono N."/>
            <person name="Nakamura H."/>
            <person name="Ohtoshi R."/>
            <person name="Tomita M."/>
            <person name="Numata K."/>
            <person name="Arakawa K."/>
        </authorList>
    </citation>
    <scope>NUCLEOTIDE SEQUENCE [LARGE SCALE GENOMIC DNA]</scope>
</reference>
<evidence type="ECO:0000313" key="1">
    <source>
        <dbReference type="EMBL" id="GBP26769.1"/>
    </source>
</evidence>
<sequence length="98" mass="11101">MNLYNLVLAHLGLPEDLKKSTQLAPATCCRPPAIDYSVQRLLRFDPVTRAFRQCSFFPPRRQVEALIKGTCCAKNACERDASISGRIHRVRQKETEAI</sequence>
<organism evidence="1 2">
    <name type="scientific">Eumeta variegata</name>
    <name type="common">Bagworm moth</name>
    <name type="synonym">Eumeta japonica</name>
    <dbReference type="NCBI Taxonomy" id="151549"/>
    <lineage>
        <taxon>Eukaryota</taxon>
        <taxon>Metazoa</taxon>
        <taxon>Ecdysozoa</taxon>
        <taxon>Arthropoda</taxon>
        <taxon>Hexapoda</taxon>
        <taxon>Insecta</taxon>
        <taxon>Pterygota</taxon>
        <taxon>Neoptera</taxon>
        <taxon>Endopterygota</taxon>
        <taxon>Lepidoptera</taxon>
        <taxon>Glossata</taxon>
        <taxon>Ditrysia</taxon>
        <taxon>Tineoidea</taxon>
        <taxon>Psychidae</taxon>
        <taxon>Oiketicinae</taxon>
        <taxon>Eumeta</taxon>
    </lineage>
</organism>
<dbReference type="EMBL" id="BGZK01000184">
    <property type="protein sequence ID" value="GBP26769.1"/>
    <property type="molecule type" value="Genomic_DNA"/>
</dbReference>
<dbReference type="Proteomes" id="UP000299102">
    <property type="component" value="Unassembled WGS sequence"/>
</dbReference>
<evidence type="ECO:0000313" key="2">
    <source>
        <dbReference type="Proteomes" id="UP000299102"/>
    </source>
</evidence>
<keyword evidence="2" id="KW-1185">Reference proteome</keyword>
<accession>A0A4C1UKB8</accession>
<name>A0A4C1UKB8_EUMVA</name>
<gene>
    <name evidence="1" type="ORF">EVAR_95281_1</name>
</gene>
<proteinExistence type="predicted"/>
<dbReference type="AlphaFoldDB" id="A0A4C1UKB8"/>
<comment type="caution">
    <text evidence="1">The sequence shown here is derived from an EMBL/GenBank/DDBJ whole genome shotgun (WGS) entry which is preliminary data.</text>
</comment>
<protein>
    <submittedName>
        <fullName evidence="1">Uncharacterized protein</fullName>
    </submittedName>
</protein>